<reference evidence="2 3" key="1">
    <citation type="submission" date="2023-09" db="EMBL/GenBank/DDBJ databases">
        <authorList>
            <person name="Wang M."/>
        </authorList>
    </citation>
    <scope>NUCLEOTIDE SEQUENCE [LARGE SCALE GENOMIC DNA]</scope>
    <source>
        <strain evidence="2">GT-2023</strain>
        <tissue evidence="2">Liver</tissue>
    </source>
</reference>
<dbReference type="InterPro" id="IPR011162">
    <property type="entry name" value="MHC_I/II-like_Ag-recog"/>
</dbReference>
<evidence type="ECO:0000313" key="3">
    <source>
        <dbReference type="Proteomes" id="UP001558613"/>
    </source>
</evidence>
<sequence length="114" mass="13161">MQHLFGKNGFIYSFFLVYLLTCFTVTKAGSHTLMAFATYIDGQTPFPEFSVVLMLDDVQIGYYDSVTWSVTRHSPSDSKYQNEEKSDADIVFLELYNIMKDRAVYNKELLNNTN</sequence>
<dbReference type="EMBL" id="JAYMGO010000197">
    <property type="protein sequence ID" value="KAL1246640.1"/>
    <property type="molecule type" value="Genomic_DNA"/>
</dbReference>
<dbReference type="InterPro" id="IPR037055">
    <property type="entry name" value="MHC_I-like_Ag-recog_sf"/>
</dbReference>
<evidence type="ECO:0000313" key="2">
    <source>
        <dbReference type="EMBL" id="KAL1246640.1"/>
    </source>
</evidence>
<dbReference type="Proteomes" id="UP001558613">
    <property type="component" value="Unassembled WGS sequence"/>
</dbReference>
<keyword evidence="1" id="KW-0325">Glycoprotein</keyword>
<keyword evidence="3" id="KW-1185">Reference proteome</keyword>
<proteinExistence type="predicted"/>
<gene>
    <name evidence="2" type="ORF">QQF64_034445</name>
</gene>
<accession>A0ABR3L2K0</accession>
<name>A0ABR3L2K0_9TELE</name>
<protein>
    <recommendedName>
        <fullName evidence="4">MHC class I antigen</fullName>
    </recommendedName>
</protein>
<dbReference type="Gene3D" id="3.30.500.10">
    <property type="entry name" value="MHC class I-like antigen recognition-like"/>
    <property type="match status" value="1"/>
</dbReference>
<feature type="non-terminal residue" evidence="2">
    <location>
        <position position="114"/>
    </location>
</feature>
<organism evidence="2 3">
    <name type="scientific">Cirrhinus molitorella</name>
    <name type="common">mud carp</name>
    <dbReference type="NCBI Taxonomy" id="172907"/>
    <lineage>
        <taxon>Eukaryota</taxon>
        <taxon>Metazoa</taxon>
        <taxon>Chordata</taxon>
        <taxon>Craniata</taxon>
        <taxon>Vertebrata</taxon>
        <taxon>Euteleostomi</taxon>
        <taxon>Actinopterygii</taxon>
        <taxon>Neopterygii</taxon>
        <taxon>Teleostei</taxon>
        <taxon>Ostariophysi</taxon>
        <taxon>Cypriniformes</taxon>
        <taxon>Cyprinidae</taxon>
        <taxon>Labeoninae</taxon>
        <taxon>Labeonini</taxon>
        <taxon>Cirrhinus</taxon>
    </lineage>
</organism>
<evidence type="ECO:0000256" key="1">
    <source>
        <dbReference type="ARBA" id="ARBA00023180"/>
    </source>
</evidence>
<dbReference type="SUPFAM" id="SSF54452">
    <property type="entry name" value="MHC antigen-recognition domain"/>
    <property type="match status" value="1"/>
</dbReference>
<evidence type="ECO:0008006" key="4">
    <source>
        <dbReference type="Google" id="ProtNLM"/>
    </source>
</evidence>
<comment type="caution">
    <text evidence="2">The sequence shown here is derived from an EMBL/GenBank/DDBJ whole genome shotgun (WGS) entry which is preliminary data.</text>
</comment>